<evidence type="ECO:0000313" key="4">
    <source>
        <dbReference type="Proteomes" id="UP001159363"/>
    </source>
</evidence>
<dbReference type="InterPro" id="IPR004046">
    <property type="entry name" value="GST_C"/>
</dbReference>
<accession>A0ABQ9GVJ0</accession>
<evidence type="ECO:0000259" key="2">
    <source>
        <dbReference type="PROSITE" id="PS50405"/>
    </source>
</evidence>
<comment type="caution">
    <text evidence="3">The sequence shown here is derived from an EMBL/GenBank/DDBJ whole genome shotgun (WGS) entry which is preliminary data.</text>
</comment>
<dbReference type="PANTHER" id="PTHR43986">
    <property type="entry name" value="ELONGATION FACTOR 1-GAMMA"/>
    <property type="match status" value="1"/>
</dbReference>
<gene>
    <name evidence="3" type="ORF">PR048_023931</name>
</gene>
<dbReference type="InterPro" id="IPR010987">
    <property type="entry name" value="Glutathione-S-Trfase_C-like"/>
</dbReference>
<dbReference type="PROSITE" id="PS50405">
    <property type="entry name" value="GST_CTER"/>
    <property type="match status" value="1"/>
</dbReference>
<dbReference type="InterPro" id="IPR050802">
    <property type="entry name" value="EF-GSTs"/>
</dbReference>
<name>A0ABQ9GVJ0_9NEOP</name>
<sequence length="296" mass="32446">MQGKGGGKAESAQATGTNPSSLQEAVSVARKFASKKLGQPIPTVNIPSQAASKPTSDQLASKKELTFKITAVSQPLKNVKSSGPVLYTDAKNISSCLPLLAAQYSGKTVVLASLSEAEKSSTIPKGMRKLLQSGQAPLYEDAKNNFFLFGSSAIALYFSNENFRGGSCDFKQAEMLQWLQYADNTVLHAVSSWVCPDADSKILKHGSVNNSKEKCIKVVNYLDRCFFMKTFIVGERLSLADIALFCSLLPLYQNFFDSKLQKQYPHVTRWFKTIMHQPDVVKVIGVVTLCNRISKN</sequence>
<dbReference type="Pfam" id="PF00043">
    <property type="entry name" value="GST_C"/>
    <property type="match status" value="1"/>
</dbReference>
<dbReference type="SUPFAM" id="SSF47616">
    <property type="entry name" value="GST C-terminal domain-like"/>
    <property type="match status" value="1"/>
</dbReference>
<feature type="compositionally biased region" description="Polar residues" evidence="1">
    <location>
        <begin position="12"/>
        <end position="23"/>
    </location>
</feature>
<dbReference type="EMBL" id="JARBHB010000009">
    <property type="protein sequence ID" value="KAJ8876023.1"/>
    <property type="molecule type" value="Genomic_DNA"/>
</dbReference>
<protein>
    <recommendedName>
        <fullName evidence="2">GST C-terminal domain-containing protein</fullName>
    </recommendedName>
</protein>
<dbReference type="PANTHER" id="PTHR43986:SF1">
    <property type="entry name" value="ELONGATION FACTOR 1-GAMMA"/>
    <property type="match status" value="1"/>
</dbReference>
<evidence type="ECO:0000256" key="1">
    <source>
        <dbReference type="SAM" id="MobiDB-lite"/>
    </source>
</evidence>
<keyword evidence="4" id="KW-1185">Reference proteome</keyword>
<proteinExistence type="predicted"/>
<feature type="domain" description="GST C-terminal" evidence="2">
    <location>
        <begin position="168"/>
        <end position="296"/>
    </location>
</feature>
<feature type="region of interest" description="Disordered" evidence="1">
    <location>
        <begin position="1"/>
        <end position="23"/>
    </location>
</feature>
<dbReference type="CDD" id="cd03181">
    <property type="entry name" value="GST_C_EF1Bgamma_like"/>
    <property type="match status" value="1"/>
</dbReference>
<dbReference type="Proteomes" id="UP001159363">
    <property type="component" value="Chromosome 8"/>
</dbReference>
<dbReference type="Gene3D" id="1.20.1050.10">
    <property type="match status" value="1"/>
</dbReference>
<organism evidence="3 4">
    <name type="scientific">Dryococelus australis</name>
    <dbReference type="NCBI Taxonomy" id="614101"/>
    <lineage>
        <taxon>Eukaryota</taxon>
        <taxon>Metazoa</taxon>
        <taxon>Ecdysozoa</taxon>
        <taxon>Arthropoda</taxon>
        <taxon>Hexapoda</taxon>
        <taxon>Insecta</taxon>
        <taxon>Pterygota</taxon>
        <taxon>Neoptera</taxon>
        <taxon>Polyneoptera</taxon>
        <taxon>Phasmatodea</taxon>
        <taxon>Verophasmatodea</taxon>
        <taxon>Anareolatae</taxon>
        <taxon>Phasmatidae</taxon>
        <taxon>Eurycanthinae</taxon>
        <taxon>Dryococelus</taxon>
    </lineage>
</organism>
<dbReference type="Gene3D" id="3.10.310.40">
    <property type="match status" value="1"/>
</dbReference>
<reference evidence="3 4" key="1">
    <citation type="submission" date="2023-02" db="EMBL/GenBank/DDBJ databases">
        <title>LHISI_Scaffold_Assembly.</title>
        <authorList>
            <person name="Stuart O.P."/>
            <person name="Cleave R."/>
            <person name="Magrath M.J.L."/>
            <person name="Mikheyev A.S."/>
        </authorList>
    </citation>
    <scope>NUCLEOTIDE SEQUENCE [LARGE SCALE GENOMIC DNA]</scope>
    <source>
        <strain evidence="3">Daus_M_001</strain>
        <tissue evidence="3">Leg muscle</tissue>
    </source>
</reference>
<dbReference type="InterPro" id="IPR036282">
    <property type="entry name" value="Glutathione-S-Trfase_C_sf"/>
</dbReference>
<evidence type="ECO:0000313" key="3">
    <source>
        <dbReference type="EMBL" id="KAJ8876023.1"/>
    </source>
</evidence>